<proteinExistence type="predicted"/>
<dbReference type="Gene3D" id="3.80.10.10">
    <property type="entry name" value="Ribonuclease Inhibitor"/>
    <property type="match status" value="2"/>
</dbReference>
<dbReference type="PANTHER" id="PTHR36766:SF30">
    <property type="entry name" value="TIR-NBS TYPE DISEASE RESISTANCE PROTEIN-RELATED"/>
    <property type="match status" value="1"/>
</dbReference>
<dbReference type="SUPFAM" id="SSF52058">
    <property type="entry name" value="L domain-like"/>
    <property type="match status" value="1"/>
</dbReference>
<protein>
    <recommendedName>
        <fullName evidence="2">Disease resistance R13L4/SHOC-2-like LRR domain-containing protein</fullName>
    </recommendedName>
</protein>
<comment type="caution">
    <text evidence="3">The sequence shown here is derived from an EMBL/GenBank/DDBJ whole genome shotgun (WGS) entry which is preliminary data.</text>
</comment>
<sequence>MLPVTTGDLPALEEMGLAWCDSIKDLTGSFATLQSVLQVKIEGCRGLEGLPKSLEHLKSLIYLNIYDCRKFGYRPESLLQLTSLKTLAIRHVSVLRSLLGITDSDDDERELLESRKQTLSLSTLGSTDSQILPASTELPSPLGEFETHSSERITDAFDSTTHLPGLEWLVSQDNQYMNSTSESPVQPSSSSSLSLEDCIQSAGVRGSVRKLADLESLSLWDCEFRSTFTPQLVSLKKLSLCRCKGIAHVLETMTFWTGMQKLSIEVCPTFSTLPNTLGNLCLLRELRLIDCHDLVGLPESIGQLSSLSRLKIYNCKELRCLPESVGQLRNLRILYIENCRSLLMIPDSVYHMTWLSDIMIFDCRPFESKLVRCLQEFTRLASLGLSVQNELICLQEFIGSVHINAQSFFDVVVKCMEYEDTVVPAAEEEDSGHKPRILKGIDDSCGCIHTIGLLKWIKKHTSYRGLLEWEEYHYTLENVSQLSWQGDFDLDFSLKYVFVTVVCGRVNVKGFPWKVKRYGFET</sequence>
<dbReference type="PANTHER" id="PTHR36766">
    <property type="entry name" value="PLANT BROAD-SPECTRUM MILDEW RESISTANCE PROTEIN RPW8"/>
    <property type="match status" value="1"/>
</dbReference>
<name>A0ABD3HY59_9MARC</name>
<dbReference type="EMBL" id="JBJQOH010000002">
    <property type="protein sequence ID" value="KAL3695467.1"/>
    <property type="molecule type" value="Genomic_DNA"/>
</dbReference>
<organism evidence="3 4">
    <name type="scientific">Riccia sorocarpa</name>
    <dbReference type="NCBI Taxonomy" id="122646"/>
    <lineage>
        <taxon>Eukaryota</taxon>
        <taxon>Viridiplantae</taxon>
        <taxon>Streptophyta</taxon>
        <taxon>Embryophyta</taxon>
        <taxon>Marchantiophyta</taxon>
        <taxon>Marchantiopsida</taxon>
        <taxon>Marchantiidae</taxon>
        <taxon>Marchantiales</taxon>
        <taxon>Ricciaceae</taxon>
        <taxon>Riccia</taxon>
    </lineage>
</organism>
<dbReference type="Pfam" id="PF23598">
    <property type="entry name" value="LRR_14"/>
    <property type="match status" value="1"/>
</dbReference>
<dbReference type="InterPro" id="IPR032675">
    <property type="entry name" value="LRR_dom_sf"/>
</dbReference>
<keyword evidence="4" id="KW-1185">Reference proteome</keyword>
<feature type="domain" description="Disease resistance R13L4/SHOC-2-like LRR" evidence="2">
    <location>
        <begin position="275"/>
        <end position="390"/>
    </location>
</feature>
<evidence type="ECO:0000256" key="1">
    <source>
        <dbReference type="ARBA" id="ARBA00022737"/>
    </source>
</evidence>
<evidence type="ECO:0000313" key="4">
    <source>
        <dbReference type="Proteomes" id="UP001633002"/>
    </source>
</evidence>
<reference evidence="3 4" key="1">
    <citation type="submission" date="2024-09" db="EMBL/GenBank/DDBJ databases">
        <title>Chromosome-scale assembly of Riccia sorocarpa.</title>
        <authorList>
            <person name="Paukszto L."/>
        </authorList>
    </citation>
    <scope>NUCLEOTIDE SEQUENCE [LARGE SCALE GENOMIC DNA]</scope>
    <source>
        <strain evidence="3">LP-2024</strain>
        <tissue evidence="3">Aerial parts of the thallus</tissue>
    </source>
</reference>
<gene>
    <name evidence="3" type="ORF">R1sor_009543</name>
</gene>
<accession>A0ABD3HY59</accession>
<dbReference type="Proteomes" id="UP001633002">
    <property type="component" value="Unassembled WGS sequence"/>
</dbReference>
<dbReference type="AlphaFoldDB" id="A0ABD3HY59"/>
<evidence type="ECO:0000313" key="3">
    <source>
        <dbReference type="EMBL" id="KAL3695467.1"/>
    </source>
</evidence>
<keyword evidence="1" id="KW-0677">Repeat</keyword>
<evidence type="ECO:0000259" key="2">
    <source>
        <dbReference type="Pfam" id="PF23598"/>
    </source>
</evidence>
<dbReference type="InterPro" id="IPR055414">
    <property type="entry name" value="LRR_R13L4/SHOC2-like"/>
</dbReference>